<dbReference type="AlphaFoldDB" id="M9UW95"/>
<evidence type="ECO:0000259" key="9">
    <source>
        <dbReference type="PROSITE" id="PS50262"/>
    </source>
</evidence>
<accession>M9UW95</accession>
<keyword evidence="4" id="KW-0297">G-protein coupled receptor</keyword>
<organism evidence="10">
    <name type="scientific">Terebratalia transversa</name>
    <name type="common">Transverse lampshell</name>
    <dbReference type="NCBI Taxonomy" id="34513"/>
    <lineage>
        <taxon>Eukaryota</taxon>
        <taxon>Metazoa</taxon>
        <taxon>Spiralia</taxon>
        <taxon>Lophotrochozoa</taxon>
        <taxon>Brachiopoda</taxon>
        <taxon>Rhynchonelliformea</taxon>
        <taxon>Rhynchonellata</taxon>
        <taxon>Terebratellidina</taxon>
        <taxon>Laqueoidea</taxon>
        <taxon>Laqueidae</taxon>
        <taxon>Terebratalia</taxon>
    </lineage>
</organism>
<keyword evidence="6" id="KW-0675">Receptor</keyword>
<keyword evidence="2 8" id="KW-0812">Transmembrane</keyword>
<evidence type="ECO:0000256" key="5">
    <source>
        <dbReference type="ARBA" id="ARBA00023136"/>
    </source>
</evidence>
<evidence type="ECO:0000256" key="6">
    <source>
        <dbReference type="ARBA" id="ARBA00023170"/>
    </source>
</evidence>
<dbReference type="InterPro" id="IPR050125">
    <property type="entry name" value="GPCR_opsins"/>
</dbReference>
<feature type="transmembrane region" description="Helical" evidence="8">
    <location>
        <begin position="105"/>
        <end position="130"/>
    </location>
</feature>
<evidence type="ECO:0000256" key="7">
    <source>
        <dbReference type="ARBA" id="ARBA00023224"/>
    </source>
</evidence>
<dbReference type="Gene3D" id="1.20.1070.10">
    <property type="entry name" value="Rhodopsin 7-helix transmembrane proteins"/>
    <property type="match status" value="1"/>
</dbReference>
<feature type="transmembrane region" description="Helical" evidence="8">
    <location>
        <begin position="73"/>
        <end position="93"/>
    </location>
</feature>
<feature type="transmembrane region" description="Helical" evidence="8">
    <location>
        <begin position="150"/>
        <end position="176"/>
    </location>
</feature>
<dbReference type="InterPro" id="IPR017452">
    <property type="entry name" value="GPCR_Rhodpsn_7TM"/>
</dbReference>
<evidence type="ECO:0000256" key="3">
    <source>
        <dbReference type="ARBA" id="ARBA00022989"/>
    </source>
</evidence>
<keyword evidence="3 8" id="KW-1133">Transmembrane helix</keyword>
<dbReference type="SUPFAM" id="SSF81321">
    <property type="entry name" value="Family A G protein-coupled receptor-like"/>
    <property type="match status" value="1"/>
</dbReference>
<dbReference type="GO" id="GO:0004930">
    <property type="term" value="F:G protein-coupled receptor activity"/>
    <property type="evidence" value="ECO:0007669"/>
    <property type="project" value="UniProtKB-KW"/>
</dbReference>
<dbReference type="GO" id="GO:0016020">
    <property type="term" value="C:membrane"/>
    <property type="evidence" value="ECO:0007669"/>
    <property type="project" value="UniProtKB-SubCell"/>
</dbReference>
<protein>
    <submittedName>
        <fullName evidence="10">Go opsin 2</fullName>
    </submittedName>
</protein>
<evidence type="ECO:0000313" key="10">
    <source>
        <dbReference type="EMBL" id="AGJ70279.1"/>
    </source>
</evidence>
<evidence type="ECO:0000256" key="2">
    <source>
        <dbReference type="ARBA" id="ARBA00022692"/>
    </source>
</evidence>
<sequence length="253" mass="28408">MEVETCYRILYIIIGLSGTITNAYAIRMFWNSPMKQKWYHILYFICNIGVILPSFASSILLIEGWWTIRVCNLYGVVAHAFGFSSIVAVSFVTKVTLTQSAPSKVVVLTTVATCILLAMFPYIGLCRYVPDKHHTNCFIDWHSNNTTCHLLLAVIGLLFYLVPCTGSCLCYTTTITTDGMFTHAKSKLVVSLIAMTIVCWLPFGVISLWEIFADVKYVTPMMEATPPIVAKLGVTLTPLLYVLYWDGKDQKNK</sequence>
<evidence type="ECO:0000256" key="1">
    <source>
        <dbReference type="ARBA" id="ARBA00004141"/>
    </source>
</evidence>
<evidence type="ECO:0000256" key="8">
    <source>
        <dbReference type="SAM" id="Phobius"/>
    </source>
</evidence>
<feature type="transmembrane region" description="Helical" evidence="8">
    <location>
        <begin position="6"/>
        <end position="26"/>
    </location>
</feature>
<evidence type="ECO:0000256" key="4">
    <source>
        <dbReference type="ARBA" id="ARBA00023040"/>
    </source>
</evidence>
<dbReference type="PANTHER" id="PTHR24240">
    <property type="entry name" value="OPSIN"/>
    <property type="match status" value="1"/>
</dbReference>
<dbReference type="EMBL" id="KC840333">
    <property type="protein sequence ID" value="AGJ70279.1"/>
    <property type="molecule type" value="mRNA"/>
</dbReference>
<feature type="transmembrane region" description="Helical" evidence="8">
    <location>
        <begin position="188"/>
        <end position="208"/>
    </location>
</feature>
<keyword evidence="7" id="KW-0807">Transducer</keyword>
<dbReference type="PROSITE" id="PS50262">
    <property type="entry name" value="G_PROTEIN_RECEP_F1_2"/>
    <property type="match status" value="1"/>
</dbReference>
<reference evidence="10" key="1">
    <citation type="submission" date="2013-03" db="EMBL/GenBank/DDBJ databases">
        <title>Evidence for a phototransduction cascade in an early brachiopod embryo.</title>
        <authorList>
            <person name="Passamaneck Y.J."/>
            <person name="Martindale M.Q."/>
        </authorList>
    </citation>
    <scope>NUCLEOTIDE SEQUENCE</scope>
</reference>
<comment type="subcellular location">
    <subcellularLocation>
        <location evidence="1">Membrane</location>
        <topology evidence="1">Multi-pass membrane protein</topology>
    </subcellularLocation>
</comment>
<name>M9UW95_TERTR</name>
<proteinExistence type="evidence at transcript level"/>
<feature type="domain" description="G-protein coupled receptors family 1 profile" evidence="9">
    <location>
        <begin position="187"/>
        <end position="241"/>
    </location>
</feature>
<keyword evidence="5 8" id="KW-0472">Membrane</keyword>
<feature type="transmembrane region" description="Helical" evidence="8">
    <location>
        <begin position="38"/>
        <end position="61"/>
    </location>
</feature>